<dbReference type="KEGG" id="vff:VITFI_CDS1081"/>
<evidence type="ECO:0000313" key="4">
    <source>
        <dbReference type="EMBL" id="ASM76859.1"/>
    </source>
</evidence>
<gene>
    <name evidence="1" type="ORF">VITFI_CDS0006</name>
    <name evidence="2" type="ORF">VITFI_CDS0130</name>
    <name evidence="3" type="ORF">VITFI_CDS0638</name>
    <name evidence="4" type="ORF">VITFI_CDS1081</name>
    <name evidence="5" type="ORF">VITFI_CDS1514</name>
</gene>
<evidence type="ECO:0000313" key="2">
    <source>
        <dbReference type="EMBL" id="ASM75909.1"/>
    </source>
</evidence>
<dbReference type="EMBL" id="CP022423">
    <property type="protein sequence ID" value="ASM76859.1"/>
    <property type="molecule type" value="Genomic_DNA"/>
</dbReference>
<dbReference type="KEGG" id="vff:VITFI_CDS0006"/>
<dbReference type="EMBL" id="CP022423">
    <property type="protein sequence ID" value="ASM77292.1"/>
    <property type="molecule type" value="Genomic_DNA"/>
</dbReference>
<dbReference type="KEGG" id="vff:VITFI_CDS1514"/>
<proteinExistence type="predicted"/>
<dbReference type="KEGG" id="vff:VITFI_CDS0130"/>
<evidence type="ECO:0000313" key="1">
    <source>
        <dbReference type="EMBL" id="ASM75785.1"/>
    </source>
</evidence>
<sequence>MMSKSIKEITRAVKAATGKTPAELLLERFEEQQTSTLKTDETTPEERAAIGALEDAIRALPRSLFIETSEHEGRAAIYKRTGPGEMVLVGTVYRKRTFSQV</sequence>
<protein>
    <submittedName>
        <fullName evidence="5">Uncharacterized protein</fullName>
    </submittedName>
</protein>
<evidence type="ECO:0000313" key="6">
    <source>
        <dbReference type="Proteomes" id="UP000199729"/>
    </source>
</evidence>
<dbReference type="EMBL" id="CP022423">
    <property type="protein sequence ID" value="ASM75785.1"/>
    <property type="molecule type" value="Genomic_DNA"/>
</dbReference>
<dbReference type="KEGG" id="vff:VITFI_CDS0638"/>
<name>A0A221KE38_VITFI</name>
<evidence type="ECO:0000313" key="3">
    <source>
        <dbReference type="EMBL" id="ASM76417.1"/>
    </source>
</evidence>
<dbReference type="EMBL" id="CP022423">
    <property type="protein sequence ID" value="ASM76417.1"/>
    <property type="molecule type" value="Genomic_DNA"/>
</dbReference>
<keyword evidence="6" id="KW-1185">Reference proteome</keyword>
<dbReference type="EMBL" id="CP022423">
    <property type="protein sequence ID" value="ASM75909.1"/>
    <property type="molecule type" value="Genomic_DNA"/>
</dbReference>
<dbReference type="AlphaFoldDB" id="A0A221KE38"/>
<evidence type="ECO:0000313" key="5">
    <source>
        <dbReference type="EMBL" id="ASM77292.1"/>
    </source>
</evidence>
<organism evidence="5 6">
    <name type="scientific">Vitreoscilla filiformis</name>
    <dbReference type="NCBI Taxonomy" id="63"/>
    <lineage>
        <taxon>Bacteria</taxon>
        <taxon>Pseudomonadati</taxon>
        <taxon>Pseudomonadota</taxon>
        <taxon>Betaproteobacteria</taxon>
        <taxon>Neisseriales</taxon>
        <taxon>Neisseriaceae</taxon>
        <taxon>Vitreoscilla</taxon>
    </lineage>
</organism>
<accession>A0A221KE38</accession>
<reference evidence="5 6" key="1">
    <citation type="submission" date="2017-07" db="EMBL/GenBank/DDBJ databases">
        <title>Complete Genome Sequence of the cosmetic ferment Vitreoscilla filiformis (ATCC15551).</title>
        <authorList>
            <person name="Contreras S."/>
            <person name="Sagory-Zalkind P."/>
            <person name="Blanquart H."/>
            <person name="Iltis A."/>
            <person name="Morand S.C."/>
        </authorList>
    </citation>
    <scope>NUCLEOTIDE SEQUENCE [LARGE SCALE GENOMIC DNA]</scope>
    <source>
        <strain evidence="5 6">ATCC 15551</strain>
    </source>
</reference>
<dbReference type="Proteomes" id="UP000199729">
    <property type="component" value="Chromosome"/>
</dbReference>